<feature type="region of interest" description="Disordered" evidence="1">
    <location>
        <begin position="1"/>
        <end position="25"/>
    </location>
</feature>
<dbReference type="AlphaFoldDB" id="A0A6C0DE23"/>
<organism evidence="2">
    <name type="scientific">viral metagenome</name>
    <dbReference type="NCBI Taxonomy" id="1070528"/>
    <lineage>
        <taxon>unclassified sequences</taxon>
        <taxon>metagenomes</taxon>
        <taxon>organismal metagenomes</taxon>
    </lineage>
</organism>
<proteinExistence type="predicted"/>
<sequence>MSKQLPPVQRQSMEEATAEAEARPLDYQPKERAKFIRTMLQDIAKWMAKGDSEQSIRDRVPEFIEQYPELFKKIINKQDLSPIQTMLSMLDRIGQGNLSQHQASVIVGKKLVDQFVSPQLNGASGGTSGR</sequence>
<protein>
    <submittedName>
        <fullName evidence="2">Uncharacterized protein</fullName>
    </submittedName>
</protein>
<accession>A0A6C0DE23</accession>
<evidence type="ECO:0000256" key="1">
    <source>
        <dbReference type="SAM" id="MobiDB-lite"/>
    </source>
</evidence>
<reference evidence="2" key="1">
    <citation type="journal article" date="2020" name="Nature">
        <title>Giant virus diversity and host interactions through global metagenomics.</title>
        <authorList>
            <person name="Schulz F."/>
            <person name="Roux S."/>
            <person name="Paez-Espino D."/>
            <person name="Jungbluth S."/>
            <person name="Walsh D.A."/>
            <person name="Denef V.J."/>
            <person name="McMahon K.D."/>
            <person name="Konstantinidis K.T."/>
            <person name="Eloe-Fadrosh E.A."/>
            <person name="Kyrpides N.C."/>
            <person name="Woyke T."/>
        </authorList>
    </citation>
    <scope>NUCLEOTIDE SEQUENCE</scope>
    <source>
        <strain evidence="2">GVMAG-M-3300023174-141</strain>
    </source>
</reference>
<evidence type="ECO:0000313" key="2">
    <source>
        <dbReference type="EMBL" id="QHT14661.1"/>
    </source>
</evidence>
<name>A0A6C0DE23_9ZZZZ</name>
<dbReference type="EMBL" id="MN739587">
    <property type="protein sequence ID" value="QHT14661.1"/>
    <property type="molecule type" value="Genomic_DNA"/>
</dbReference>